<dbReference type="EMBL" id="CASHTH010000747">
    <property type="protein sequence ID" value="CAI8007143.1"/>
    <property type="molecule type" value="Genomic_DNA"/>
</dbReference>
<dbReference type="InterPro" id="IPR036565">
    <property type="entry name" value="Mur-like_cat_sf"/>
</dbReference>
<reference evidence="4" key="1">
    <citation type="submission" date="2023-03" db="EMBL/GenBank/DDBJ databases">
        <authorList>
            <person name="Steffen K."/>
            <person name="Cardenas P."/>
        </authorList>
    </citation>
    <scope>NUCLEOTIDE SEQUENCE</scope>
</reference>
<dbReference type="InterPro" id="IPR005761">
    <property type="entry name" value="UDP-N-AcMur-Glu-dNH2Pim_ligase"/>
</dbReference>
<dbReference type="AlphaFoldDB" id="A0AA35RAF0"/>
<dbReference type="NCBIfam" id="TIGR01085">
    <property type="entry name" value="murE"/>
    <property type="match status" value="1"/>
</dbReference>
<dbReference type="Gene3D" id="3.40.1190.10">
    <property type="entry name" value="Mur-like, catalytic domain"/>
    <property type="match status" value="1"/>
</dbReference>
<feature type="domain" description="Mur ligase central" evidence="3">
    <location>
        <begin position="6"/>
        <end position="216"/>
    </location>
</feature>
<dbReference type="Pfam" id="PF08245">
    <property type="entry name" value="Mur_ligase_M"/>
    <property type="match status" value="1"/>
</dbReference>
<dbReference type="PANTHER" id="PTHR23135:SF4">
    <property type="entry name" value="UDP-N-ACETYLMURAMOYL-L-ALANYL-D-GLUTAMATE--2,6-DIAMINOPIMELATE LIGASE MURE HOMOLOG, CHLOROPLASTIC"/>
    <property type="match status" value="1"/>
</dbReference>
<proteinExistence type="inferred from homology"/>
<evidence type="ECO:0000313" key="4">
    <source>
        <dbReference type="EMBL" id="CAI8007143.1"/>
    </source>
</evidence>
<dbReference type="Proteomes" id="UP001174909">
    <property type="component" value="Unassembled WGS sequence"/>
</dbReference>
<dbReference type="InterPro" id="IPR013221">
    <property type="entry name" value="Mur_ligase_cen"/>
</dbReference>
<dbReference type="InterPro" id="IPR036615">
    <property type="entry name" value="Mur_ligase_C_dom_sf"/>
</dbReference>
<evidence type="ECO:0000313" key="5">
    <source>
        <dbReference type="Proteomes" id="UP001174909"/>
    </source>
</evidence>
<dbReference type="Gene3D" id="3.90.190.20">
    <property type="entry name" value="Mur ligase, C-terminal domain"/>
    <property type="match status" value="1"/>
</dbReference>
<dbReference type="SUPFAM" id="SSF53244">
    <property type="entry name" value="MurD-like peptide ligases, peptide-binding domain"/>
    <property type="match status" value="1"/>
</dbReference>
<dbReference type="GO" id="GO:0051301">
    <property type="term" value="P:cell division"/>
    <property type="evidence" value="ECO:0007669"/>
    <property type="project" value="InterPro"/>
</dbReference>
<evidence type="ECO:0000259" key="3">
    <source>
        <dbReference type="Pfam" id="PF08245"/>
    </source>
</evidence>
<dbReference type="SUPFAM" id="SSF53623">
    <property type="entry name" value="MurD-like peptide ligases, catalytic domain"/>
    <property type="match status" value="1"/>
</dbReference>
<sequence length="403" mass="42379">MRLVGVTGTNGKTTVAWLLDEFFHRETAGSLYCGTVGHRARVGGRLLEPTVSGLTTREAPELQSLLATALASGCRAGAVECSSHGLRQGRLAGTVFEAAIFTNLTRDHLDFHGGFDSYFEAKRELFTDLLRPGGTAVVGWDDPYGVRLAEDLRALRPDLSIVGYGTAPGATIRLGAIRSDLDGTRVTVEGPAGAHELASPMLGHFSGLNLAAAWGALTAMGFDGARVAEVLSAIAAPPGRMERIGAPGGRRRLLPAVLVDYAHTPDALARALAAARCLVGDGRLLVVFGCGGERDRGNRPLMGDAAARLADWVTLTSDNPRGEEPDAIIAEIRVGADNPALGAEVLLEPDRRRAIENAVSVAGPRDLVLVAGKGHETHQVLGDTRIPFDDRQVAANALELALS</sequence>
<feature type="domain" description="Mur ligase C-terminal" evidence="2">
    <location>
        <begin position="239"/>
        <end position="374"/>
    </location>
</feature>
<comment type="caution">
    <text evidence="4">The sequence shown here is derived from an EMBL/GenBank/DDBJ whole genome shotgun (WGS) entry which is preliminary data.</text>
</comment>
<organism evidence="4 5">
    <name type="scientific">Geodia barretti</name>
    <name type="common">Barrett's horny sponge</name>
    <dbReference type="NCBI Taxonomy" id="519541"/>
    <lineage>
        <taxon>Eukaryota</taxon>
        <taxon>Metazoa</taxon>
        <taxon>Porifera</taxon>
        <taxon>Demospongiae</taxon>
        <taxon>Heteroscleromorpha</taxon>
        <taxon>Tetractinellida</taxon>
        <taxon>Astrophorina</taxon>
        <taxon>Geodiidae</taxon>
        <taxon>Geodia</taxon>
    </lineage>
</organism>
<comment type="similarity">
    <text evidence="1">Belongs to the MurCDEF family. MurE subfamily.</text>
</comment>
<dbReference type="Pfam" id="PF02875">
    <property type="entry name" value="Mur_ligase_C"/>
    <property type="match status" value="1"/>
</dbReference>
<evidence type="ECO:0000256" key="1">
    <source>
        <dbReference type="ARBA" id="ARBA00005898"/>
    </source>
</evidence>
<dbReference type="GO" id="GO:0008360">
    <property type="term" value="P:regulation of cell shape"/>
    <property type="evidence" value="ECO:0007669"/>
    <property type="project" value="InterPro"/>
</dbReference>
<dbReference type="GO" id="GO:0005524">
    <property type="term" value="F:ATP binding"/>
    <property type="evidence" value="ECO:0007669"/>
    <property type="project" value="InterPro"/>
</dbReference>
<keyword evidence="4" id="KW-0436">Ligase</keyword>
<accession>A0AA35RAF0</accession>
<dbReference type="InterPro" id="IPR004101">
    <property type="entry name" value="Mur_ligase_C"/>
</dbReference>
<gene>
    <name evidence="4" type="ORF">GBAR_LOCUS5066</name>
</gene>
<name>A0AA35RAF0_GEOBA</name>
<protein>
    <submittedName>
        <fullName evidence="4">UDP-N-acetylmuramoyl-L-alanyl-D-glutamate--2,6-di aminopimelate ligase</fullName>
    </submittedName>
</protein>
<dbReference type="GO" id="GO:0016881">
    <property type="term" value="F:acid-amino acid ligase activity"/>
    <property type="evidence" value="ECO:0007669"/>
    <property type="project" value="InterPro"/>
</dbReference>
<dbReference type="PANTHER" id="PTHR23135">
    <property type="entry name" value="MUR LIGASE FAMILY MEMBER"/>
    <property type="match status" value="1"/>
</dbReference>
<evidence type="ECO:0000259" key="2">
    <source>
        <dbReference type="Pfam" id="PF02875"/>
    </source>
</evidence>
<dbReference type="GO" id="GO:0005737">
    <property type="term" value="C:cytoplasm"/>
    <property type="evidence" value="ECO:0007669"/>
    <property type="project" value="InterPro"/>
</dbReference>
<keyword evidence="5" id="KW-1185">Reference proteome</keyword>